<geneLocation type="plasmid" evidence="2 3">
    <name>unnamed6</name>
</geneLocation>
<organism evidence="2 3">
    <name type="scientific">Azospirillum oryzae</name>
    <dbReference type="NCBI Taxonomy" id="286727"/>
    <lineage>
        <taxon>Bacteria</taxon>
        <taxon>Pseudomonadati</taxon>
        <taxon>Pseudomonadota</taxon>
        <taxon>Alphaproteobacteria</taxon>
        <taxon>Rhodospirillales</taxon>
        <taxon>Azospirillaceae</taxon>
        <taxon>Azospirillum</taxon>
    </lineage>
</organism>
<name>A0A6N1AYW9_9PROT</name>
<keyword evidence="3" id="KW-1185">Reference proteome</keyword>
<evidence type="ECO:0000256" key="1">
    <source>
        <dbReference type="SAM" id="Phobius"/>
    </source>
</evidence>
<dbReference type="KEGG" id="aoz:HUE56_27875"/>
<keyword evidence="1" id="KW-0472">Membrane</keyword>
<feature type="transmembrane region" description="Helical" evidence="1">
    <location>
        <begin position="16"/>
        <end position="35"/>
    </location>
</feature>
<sequence>MNGLKPSVKRWGGRRWLVVVGFPVALLLVLVYAPIERYRPSCGGRIIRYYFDGPIREVFVDNMAEALARNGFPYVRLGNELFIRLFDPDDFIMNTDWRVAQSIGFGYGPGTTRITPRRC</sequence>
<reference evidence="2 3" key="1">
    <citation type="submission" date="2020-06" db="EMBL/GenBank/DDBJ databases">
        <title>Complete genome of Azosprillum oryzae KACC14407.</title>
        <authorList>
            <person name="Kim M."/>
            <person name="Park Y.-J."/>
            <person name="Shin J.-H."/>
        </authorList>
    </citation>
    <scope>NUCLEOTIDE SEQUENCE [LARGE SCALE GENOMIC DNA]</scope>
    <source>
        <strain evidence="2 3">KACC 14407</strain>
        <plasmid evidence="2 3">unnamed6</plasmid>
    </source>
</reference>
<keyword evidence="2" id="KW-0614">Plasmid</keyword>
<dbReference type="Proteomes" id="UP000509702">
    <property type="component" value="Plasmid unnamed6"/>
</dbReference>
<protein>
    <submittedName>
        <fullName evidence="2">Uncharacterized protein</fullName>
    </submittedName>
</protein>
<evidence type="ECO:0000313" key="3">
    <source>
        <dbReference type="Proteomes" id="UP000509702"/>
    </source>
</evidence>
<keyword evidence="1" id="KW-0812">Transmembrane</keyword>
<dbReference type="AlphaFoldDB" id="A0A6N1AYW9"/>
<keyword evidence="1" id="KW-1133">Transmembrane helix</keyword>
<proteinExistence type="predicted"/>
<dbReference type="EMBL" id="CP054621">
    <property type="protein sequence ID" value="QKS54284.1"/>
    <property type="molecule type" value="Genomic_DNA"/>
</dbReference>
<gene>
    <name evidence="2" type="ORF">HUE56_27875</name>
</gene>
<accession>A0A6N1AYW9</accession>
<dbReference type="RefSeq" id="WP_149200027.1">
    <property type="nucleotide sequence ID" value="NZ_BSOV01000055.1"/>
</dbReference>
<evidence type="ECO:0000313" key="2">
    <source>
        <dbReference type="EMBL" id="QKS54284.1"/>
    </source>
</evidence>